<accession>A0AAD9UC48</accession>
<keyword evidence="2" id="KW-1185">Reference proteome</keyword>
<evidence type="ECO:0000313" key="2">
    <source>
        <dbReference type="Proteomes" id="UP001209878"/>
    </source>
</evidence>
<dbReference type="Proteomes" id="UP001209878">
    <property type="component" value="Unassembled WGS sequence"/>
</dbReference>
<name>A0AAD9UC48_RIDPI</name>
<sequence>MFFNENRYHVWAKRDDPILPALVYPILPGIGMV</sequence>
<reference evidence="1" key="1">
    <citation type="journal article" date="2023" name="Mol. Biol. Evol.">
        <title>Third-Generation Sequencing Reveals the Adaptive Role of the Epigenome in Three Deep-Sea Polychaetes.</title>
        <authorList>
            <person name="Perez M."/>
            <person name="Aroh O."/>
            <person name="Sun Y."/>
            <person name="Lan Y."/>
            <person name="Juniper S.K."/>
            <person name="Young C.R."/>
            <person name="Angers B."/>
            <person name="Qian P.Y."/>
        </authorList>
    </citation>
    <scope>NUCLEOTIDE SEQUENCE</scope>
    <source>
        <strain evidence="1">R07B-5</strain>
    </source>
</reference>
<dbReference type="EMBL" id="JAODUO010000293">
    <property type="protein sequence ID" value="KAK2183861.1"/>
    <property type="molecule type" value="Genomic_DNA"/>
</dbReference>
<proteinExistence type="predicted"/>
<dbReference type="AlphaFoldDB" id="A0AAD9UC48"/>
<protein>
    <submittedName>
        <fullName evidence="1">Uncharacterized protein</fullName>
    </submittedName>
</protein>
<organism evidence="1 2">
    <name type="scientific">Ridgeia piscesae</name>
    <name type="common">Tubeworm</name>
    <dbReference type="NCBI Taxonomy" id="27915"/>
    <lineage>
        <taxon>Eukaryota</taxon>
        <taxon>Metazoa</taxon>
        <taxon>Spiralia</taxon>
        <taxon>Lophotrochozoa</taxon>
        <taxon>Annelida</taxon>
        <taxon>Polychaeta</taxon>
        <taxon>Sedentaria</taxon>
        <taxon>Canalipalpata</taxon>
        <taxon>Sabellida</taxon>
        <taxon>Siboglinidae</taxon>
        <taxon>Ridgeia</taxon>
    </lineage>
</organism>
<comment type="caution">
    <text evidence="1">The sequence shown here is derived from an EMBL/GenBank/DDBJ whole genome shotgun (WGS) entry which is preliminary data.</text>
</comment>
<evidence type="ECO:0000313" key="1">
    <source>
        <dbReference type="EMBL" id="KAK2183861.1"/>
    </source>
</evidence>
<gene>
    <name evidence="1" type="ORF">NP493_294g03028</name>
</gene>